<dbReference type="EMBL" id="UOFM01000527">
    <property type="protein sequence ID" value="VAW83336.1"/>
    <property type="molecule type" value="Genomic_DNA"/>
</dbReference>
<evidence type="ECO:0000313" key="1">
    <source>
        <dbReference type="EMBL" id="VAW83336.1"/>
    </source>
</evidence>
<proteinExistence type="predicted"/>
<reference evidence="1" key="1">
    <citation type="submission" date="2018-06" db="EMBL/GenBank/DDBJ databases">
        <authorList>
            <person name="Zhirakovskaya E."/>
        </authorList>
    </citation>
    <scope>NUCLEOTIDE SEQUENCE</scope>
</reference>
<accession>A0A3B0ZRU9</accession>
<name>A0A3B0ZRU9_9ZZZZ</name>
<sequence length="272" mass="30947">MPSGNNTKYQSERDVSRSMYTRLPNCLNNLLFGEYIEDWLMTQQERMAVISLLERIRPECAIEVGTLHGGSLSAIAKYSKKVYTLDCNHDSKEALAKAFRNVEFVTGFSSDTLPPLLEKLQKEGTPVEFALIDASHTAAGVKQDIENLIKYVPQKPFYIVLHDSFMPECRQGMMQADWASSPYVHFVEIDFIPGRFNSEPGEKSYRKMTCGLAVAMMLPVKREGELSFLVDGALPFDILKKHSVHGKHSVKEIPGMIKRKIREFLRKNQVWP</sequence>
<dbReference type="InterPro" id="IPR029063">
    <property type="entry name" value="SAM-dependent_MTases_sf"/>
</dbReference>
<dbReference type="SUPFAM" id="SSF53335">
    <property type="entry name" value="S-adenosyl-L-methionine-dependent methyltransferases"/>
    <property type="match status" value="1"/>
</dbReference>
<gene>
    <name evidence="1" type="ORF">MNBD_GAMMA14-7</name>
</gene>
<organism evidence="1">
    <name type="scientific">hydrothermal vent metagenome</name>
    <dbReference type="NCBI Taxonomy" id="652676"/>
    <lineage>
        <taxon>unclassified sequences</taxon>
        <taxon>metagenomes</taxon>
        <taxon>ecological metagenomes</taxon>
    </lineage>
</organism>
<dbReference type="Pfam" id="PF13578">
    <property type="entry name" value="Methyltransf_24"/>
    <property type="match status" value="1"/>
</dbReference>
<dbReference type="Gene3D" id="3.40.50.150">
    <property type="entry name" value="Vaccinia Virus protein VP39"/>
    <property type="match status" value="1"/>
</dbReference>
<evidence type="ECO:0008006" key="2">
    <source>
        <dbReference type="Google" id="ProtNLM"/>
    </source>
</evidence>
<protein>
    <recommendedName>
        <fullName evidence="2">Class I SAM-dependent methyltransferase</fullName>
    </recommendedName>
</protein>
<dbReference type="AlphaFoldDB" id="A0A3B0ZRU9"/>